<dbReference type="PANTHER" id="PTHR47174">
    <property type="entry name" value="BRIDGING INTEGRATOR 3"/>
    <property type="match status" value="1"/>
</dbReference>
<evidence type="ECO:0000313" key="6">
    <source>
        <dbReference type="Proteomes" id="UP000807342"/>
    </source>
</evidence>
<protein>
    <submittedName>
        <fullName evidence="5">SH3-domain-containing protein</fullName>
    </submittedName>
</protein>
<dbReference type="OrthoDB" id="5983572at2759"/>
<dbReference type="InterPro" id="IPR036028">
    <property type="entry name" value="SH3-like_dom_sf"/>
</dbReference>
<dbReference type="GO" id="GO:0031097">
    <property type="term" value="C:medial cortex"/>
    <property type="evidence" value="ECO:0007669"/>
    <property type="project" value="TreeGrafter"/>
</dbReference>
<dbReference type="PRINTS" id="PR00452">
    <property type="entry name" value="SH3DOMAIN"/>
</dbReference>
<feature type="compositionally biased region" description="Pro residues" evidence="3">
    <location>
        <begin position="58"/>
        <end position="72"/>
    </location>
</feature>
<dbReference type="Proteomes" id="UP000807342">
    <property type="component" value="Unassembled WGS sequence"/>
</dbReference>
<dbReference type="Gene3D" id="2.30.30.40">
    <property type="entry name" value="SH3 Domains"/>
    <property type="match status" value="1"/>
</dbReference>
<proteinExistence type="predicted"/>
<dbReference type="InterPro" id="IPR046982">
    <property type="entry name" value="BIN3/RVS161-like"/>
</dbReference>
<evidence type="ECO:0000256" key="1">
    <source>
        <dbReference type="ARBA" id="ARBA00022443"/>
    </source>
</evidence>
<gene>
    <name evidence="5" type="ORF">P691DRAFT_629525</name>
</gene>
<dbReference type="GO" id="GO:0008289">
    <property type="term" value="F:lipid binding"/>
    <property type="evidence" value="ECO:0007669"/>
    <property type="project" value="TreeGrafter"/>
</dbReference>
<dbReference type="GO" id="GO:0006897">
    <property type="term" value="P:endocytosis"/>
    <property type="evidence" value="ECO:0007669"/>
    <property type="project" value="InterPro"/>
</dbReference>
<dbReference type="PANTHER" id="PTHR47174:SF1">
    <property type="entry name" value="REDUCED VIABILITY UPON STARVATION PROTEIN 167"/>
    <property type="match status" value="1"/>
</dbReference>
<sequence>MTHSDSQSATLLTHIVSQVENNVEFLVSQGYITRADASQFLAKLPSSDAQSKATVPSFPTPPRSIAPPSLPAPTPAAAAPVVPKARAIWAWTGQDAGDLSIQQGDVIEILEETNGDWWTGRLNGRQGLFPAAYVERVQVPVATATTKDKPVYKPFRAAHHGTDKPPAAGGPTNSIGLQEAPGQEEKKSKYGALGNTMAHSAAGGVGFGAG</sequence>
<accession>A0A9P5XL97</accession>
<dbReference type="Pfam" id="PF00018">
    <property type="entry name" value="SH3_1"/>
    <property type="match status" value="1"/>
</dbReference>
<dbReference type="GO" id="GO:1990528">
    <property type="term" value="C:Rvs161p-Rvs167p complex"/>
    <property type="evidence" value="ECO:0007669"/>
    <property type="project" value="TreeGrafter"/>
</dbReference>
<reference evidence="5" key="1">
    <citation type="submission" date="2020-11" db="EMBL/GenBank/DDBJ databases">
        <authorList>
            <consortium name="DOE Joint Genome Institute"/>
            <person name="Ahrendt S."/>
            <person name="Riley R."/>
            <person name="Andreopoulos W."/>
            <person name="Labutti K."/>
            <person name="Pangilinan J."/>
            <person name="Ruiz-Duenas F.J."/>
            <person name="Barrasa J.M."/>
            <person name="Sanchez-Garcia M."/>
            <person name="Camarero S."/>
            <person name="Miyauchi S."/>
            <person name="Serrano A."/>
            <person name="Linde D."/>
            <person name="Babiker R."/>
            <person name="Drula E."/>
            <person name="Ayuso-Fernandez I."/>
            <person name="Pacheco R."/>
            <person name="Padilla G."/>
            <person name="Ferreira P."/>
            <person name="Barriuso J."/>
            <person name="Kellner H."/>
            <person name="Castanera R."/>
            <person name="Alfaro M."/>
            <person name="Ramirez L."/>
            <person name="Pisabarro A.G."/>
            <person name="Kuo A."/>
            <person name="Tritt A."/>
            <person name="Lipzen A."/>
            <person name="He G."/>
            <person name="Yan M."/>
            <person name="Ng V."/>
            <person name="Cullen D."/>
            <person name="Martin F."/>
            <person name="Rosso M.-N."/>
            <person name="Henrissat B."/>
            <person name="Hibbett D."/>
            <person name="Martinez A.T."/>
            <person name="Grigoriev I.V."/>
        </authorList>
    </citation>
    <scope>NUCLEOTIDE SEQUENCE</scope>
    <source>
        <strain evidence="5">MF-IS2</strain>
    </source>
</reference>
<dbReference type="InterPro" id="IPR001452">
    <property type="entry name" value="SH3_domain"/>
</dbReference>
<evidence type="ECO:0000256" key="2">
    <source>
        <dbReference type="PROSITE-ProRule" id="PRU00192"/>
    </source>
</evidence>
<evidence type="ECO:0000313" key="5">
    <source>
        <dbReference type="EMBL" id="KAF9453483.1"/>
    </source>
</evidence>
<dbReference type="SMART" id="SM00326">
    <property type="entry name" value="SH3"/>
    <property type="match status" value="1"/>
</dbReference>
<dbReference type="EMBL" id="MU151061">
    <property type="protein sequence ID" value="KAF9453483.1"/>
    <property type="molecule type" value="Genomic_DNA"/>
</dbReference>
<feature type="region of interest" description="Disordered" evidence="3">
    <location>
        <begin position="156"/>
        <end position="193"/>
    </location>
</feature>
<dbReference type="FunFam" id="2.30.30.40:FF:000072">
    <property type="entry name" value="Unconventional Myosin IB"/>
    <property type="match status" value="1"/>
</dbReference>
<keyword evidence="6" id="KW-1185">Reference proteome</keyword>
<dbReference type="GO" id="GO:0030479">
    <property type="term" value="C:actin cortical patch"/>
    <property type="evidence" value="ECO:0007669"/>
    <property type="project" value="TreeGrafter"/>
</dbReference>
<dbReference type="SUPFAM" id="SSF50044">
    <property type="entry name" value="SH3-domain"/>
    <property type="match status" value="1"/>
</dbReference>
<name>A0A9P5XL97_9AGAR</name>
<dbReference type="AlphaFoldDB" id="A0A9P5XL97"/>
<dbReference type="PRINTS" id="PR00499">
    <property type="entry name" value="P67PHOX"/>
</dbReference>
<feature type="domain" description="SH3" evidence="4">
    <location>
        <begin position="80"/>
        <end position="139"/>
    </location>
</feature>
<dbReference type="GO" id="GO:0097320">
    <property type="term" value="P:plasma membrane tubulation"/>
    <property type="evidence" value="ECO:0007669"/>
    <property type="project" value="TreeGrafter"/>
</dbReference>
<comment type="caution">
    <text evidence="5">The sequence shown here is derived from an EMBL/GenBank/DDBJ whole genome shotgun (WGS) entry which is preliminary data.</text>
</comment>
<dbReference type="GO" id="GO:0043332">
    <property type="term" value="C:mating projection tip"/>
    <property type="evidence" value="ECO:0007669"/>
    <property type="project" value="TreeGrafter"/>
</dbReference>
<evidence type="ECO:0000259" key="4">
    <source>
        <dbReference type="PROSITE" id="PS50002"/>
    </source>
</evidence>
<organism evidence="5 6">
    <name type="scientific">Macrolepiota fuliginosa MF-IS2</name>
    <dbReference type="NCBI Taxonomy" id="1400762"/>
    <lineage>
        <taxon>Eukaryota</taxon>
        <taxon>Fungi</taxon>
        <taxon>Dikarya</taxon>
        <taxon>Basidiomycota</taxon>
        <taxon>Agaricomycotina</taxon>
        <taxon>Agaricomycetes</taxon>
        <taxon>Agaricomycetidae</taxon>
        <taxon>Agaricales</taxon>
        <taxon>Agaricineae</taxon>
        <taxon>Agaricaceae</taxon>
        <taxon>Macrolepiota</taxon>
    </lineage>
</organism>
<feature type="non-terminal residue" evidence="5">
    <location>
        <position position="210"/>
    </location>
</feature>
<dbReference type="GO" id="GO:0051666">
    <property type="term" value="P:actin cortical patch localization"/>
    <property type="evidence" value="ECO:0007669"/>
    <property type="project" value="InterPro"/>
</dbReference>
<evidence type="ECO:0000256" key="3">
    <source>
        <dbReference type="SAM" id="MobiDB-lite"/>
    </source>
</evidence>
<keyword evidence="1 2" id="KW-0728">SH3 domain</keyword>
<dbReference type="PROSITE" id="PS50002">
    <property type="entry name" value="SH3"/>
    <property type="match status" value="1"/>
</dbReference>
<feature type="region of interest" description="Disordered" evidence="3">
    <location>
        <begin position="50"/>
        <end position="72"/>
    </location>
</feature>